<feature type="transmembrane region" description="Helical" evidence="1">
    <location>
        <begin position="20"/>
        <end position="39"/>
    </location>
</feature>
<evidence type="ECO:0000313" key="2">
    <source>
        <dbReference type="EMBL" id="CAA9234506.1"/>
    </source>
</evidence>
<dbReference type="EMBL" id="CADCTM010000165">
    <property type="protein sequence ID" value="CAA9234506.1"/>
    <property type="molecule type" value="Genomic_DNA"/>
</dbReference>
<dbReference type="AlphaFoldDB" id="A0A6J4HUR5"/>
<accession>A0A6J4HUR5</accession>
<keyword evidence="1" id="KW-0472">Membrane</keyword>
<name>A0A6J4HUR5_9CYAN</name>
<keyword evidence="1" id="KW-0812">Transmembrane</keyword>
<reference evidence="2" key="1">
    <citation type="submission" date="2020-02" db="EMBL/GenBank/DDBJ databases">
        <authorList>
            <person name="Meier V. D."/>
        </authorList>
    </citation>
    <scope>NUCLEOTIDE SEQUENCE</scope>
    <source>
        <strain evidence="2">AVDCRST_MAG92</strain>
    </source>
</reference>
<keyword evidence="1" id="KW-1133">Transmembrane helix</keyword>
<organism evidence="2">
    <name type="scientific">uncultured Coleofasciculus sp</name>
    <dbReference type="NCBI Taxonomy" id="1267456"/>
    <lineage>
        <taxon>Bacteria</taxon>
        <taxon>Bacillati</taxon>
        <taxon>Cyanobacteriota</taxon>
        <taxon>Cyanophyceae</taxon>
        <taxon>Coleofasciculales</taxon>
        <taxon>Coleofasciculaceae</taxon>
        <taxon>Coleofasciculus</taxon>
        <taxon>environmental samples</taxon>
    </lineage>
</organism>
<gene>
    <name evidence="2" type="ORF">AVDCRST_MAG92-1190</name>
</gene>
<sequence>MSLEPALGEAAIEENLKQFLLVLSVSLSVATLPQIFSWFR</sequence>
<proteinExistence type="predicted"/>
<evidence type="ECO:0000256" key="1">
    <source>
        <dbReference type="SAM" id="Phobius"/>
    </source>
</evidence>
<protein>
    <submittedName>
        <fullName evidence="2">Na+/H+ antiporter</fullName>
    </submittedName>
</protein>